<keyword evidence="2 4" id="KW-0808">Transferase</keyword>
<feature type="domain" description="Rhodanese" evidence="3">
    <location>
        <begin position="16"/>
        <end position="139"/>
    </location>
</feature>
<comment type="function">
    <text evidence="2">Involved in the post-transcriptional modification of the uridine at the wobble position (U34) of tRNA(Lys), tRNA(Glu) and tRNA(Gln). Catalyzes the conversion of 2-thiouridine (S2U-RNA) to 2-selenouridine (Se2U-RNA). Acts in a two-step process involving geranylation of 2-thiouridine (S2U) to S-geranyl-2-thiouridine (geS2U) and subsequent selenation of the latter derivative to 2-selenouridine (Se2U) in the tRNA chain.</text>
</comment>
<dbReference type="NCBIfam" id="TIGR03167">
    <property type="entry name" value="tRNA_sel_U_synt"/>
    <property type="match status" value="1"/>
</dbReference>
<feature type="active site" description="S-selanylcysteine intermediate" evidence="2">
    <location>
        <position position="99"/>
    </location>
</feature>
<evidence type="ECO:0000259" key="3">
    <source>
        <dbReference type="PROSITE" id="PS50206"/>
    </source>
</evidence>
<dbReference type="PANTHER" id="PTHR30401">
    <property type="entry name" value="TRNA 2-SELENOURIDINE SYNTHASE"/>
    <property type="match status" value="1"/>
</dbReference>
<dbReference type="InterPro" id="IPR017582">
    <property type="entry name" value="SelU"/>
</dbReference>
<dbReference type="Gene3D" id="3.40.250.10">
    <property type="entry name" value="Rhodanese-like domain"/>
    <property type="match status" value="1"/>
</dbReference>
<keyword evidence="5" id="KW-1185">Reference proteome</keyword>
<protein>
    <recommendedName>
        <fullName evidence="2">tRNA 2-selenouridine synthase</fullName>
        <ecNumber evidence="2">2.9.1.3</ecNumber>
    </recommendedName>
</protein>
<dbReference type="SMART" id="SM00450">
    <property type="entry name" value="RHOD"/>
    <property type="match status" value="1"/>
</dbReference>
<dbReference type="EMBL" id="JAMJPJ010000007">
    <property type="protein sequence ID" value="MCL7929630.1"/>
    <property type="molecule type" value="Genomic_DNA"/>
</dbReference>
<organism evidence="4 5">
    <name type="scientific">Halomonas llamarensis</name>
    <dbReference type="NCBI Taxonomy" id="2945104"/>
    <lineage>
        <taxon>Bacteria</taxon>
        <taxon>Pseudomonadati</taxon>
        <taxon>Pseudomonadota</taxon>
        <taxon>Gammaproteobacteria</taxon>
        <taxon>Oceanospirillales</taxon>
        <taxon>Halomonadaceae</taxon>
        <taxon>Halomonas</taxon>
    </lineage>
</organism>
<dbReference type="EC" id="2.9.1.3" evidence="2"/>
<comment type="catalytic activity">
    <reaction evidence="2">
        <text>5-methylaminomethyl-2-thiouridine(34) in tRNA + selenophosphate + (2E)-geranyl diphosphate + H2O + H(+) = 5-methylaminomethyl-2-selenouridine(34) in tRNA + (2E)-thiogeraniol + phosphate + diphosphate</text>
        <dbReference type="Rhea" id="RHEA:42716"/>
        <dbReference type="Rhea" id="RHEA-COMP:10195"/>
        <dbReference type="Rhea" id="RHEA-COMP:10196"/>
        <dbReference type="ChEBI" id="CHEBI:15377"/>
        <dbReference type="ChEBI" id="CHEBI:15378"/>
        <dbReference type="ChEBI" id="CHEBI:16144"/>
        <dbReference type="ChEBI" id="CHEBI:33019"/>
        <dbReference type="ChEBI" id="CHEBI:43474"/>
        <dbReference type="ChEBI" id="CHEBI:58057"/>
        <dbReference type="ChEBI" id="CHEBI:74455"/>
        <dbReference type="ChEBI" id="CHEBI:82743"/>
        <dbReference type="ChEBI" id="CHEBI:143703"/>
        <dbReference type="EC" id="2.9.1.3"/>
    </reaction>
</comment>
<proteinExistence type="inferred from homology"/>
<comment type="subunit">
    <text evidence="2">Monomer.</text>
</comment>
<gene>
    <name evidence="4" type="primary">mnmH</name>
    <name evidence="2" type="synonym">selU</name>
    <name evidence="4" type="ORF">M8006_06435</name>
</gene>
<dbReference type="Pfam" id="PF26341">
    <property type="entry name" value="AAA_SelU"/>
    <property type="match status" value="1"/>
</dbReference>
<dbReference type="InterPro" id="IPR036873">
    <property type="entry name" value="Rhodanese-like_dom_sf"/>
</dbReference>
<comment type="catalytic activity">
    <reaction evidence="2">
        <text>5-methylaminomethyl-2-thiouridine(34) in tRNA + (2E)-geranyl diphosphate = 5-methylaminomethyl-S-(2E)-geranyl-thiouridine(34) in tRNA + diphosphate</text>
        <dbReference type="Rhea" id="RHEA:14085"/>
        <dbReference type="Rhea" id="RHEA-COMP:10195"/>
        <dbReference type="Rhea" id="RHEA-COMP:14654"/>
        <dbReference type="ChEBI" id="CHEBI:33019"/>
        <dbReference type="ChEBI" id="CHEBI:58057"/>
        <dbReference type="ChEBI" id="CHEBI:74455"/>
        <dbReference type="ChEBI" id="CHEBI:140632"/>
    </reaction>
</comment>
<dbReference type="NCBIfam" id="NF008750">
    <property type="entry name" value="PRK11784.1-2"/>
    <property type="match status" value="1"/>
</dbReference>
<dbReference type="InterPro" id="IPR001763">
    <property type="entry name" value="Rhodanese-like_dom"/>
</dbReference>
<keyword evidence="1 2" id="KW-0711">Selenium</keyword>
<comment type="caution">
    <text evidence="4">The sequence shown here is derived from an EMBL/GenBank/DDBJ whole genome shotgun (WGS) entry which is preliminary data.</text>
</comment>
<evidence type="ECO:0000313" key="5">
    <source>
        <dbReference type="Proteomes" id="UP001165308"/>
    </source>
</evidence>
<sequence>MARPNLPSIDADLALIRAGKPLIDVRAPVEFAQGALPGAVNLPLMNDNERHRVGIAYKKHGQAAAIALGEQLVSGDVKHARVKAWQEYVAQHPDAVIYCFRGGLRSQIAQTWLFDAGTHRPRINGGWKALRQALMARIDTAAEQPMLVIGGLTGCAKTVLINQLEGGVDLEGFARHKGSAFGRMPEPPPSQIDFEHTLGKRLLTLPGSLAVEDESRQIGNVNVPLTFWRAMEQAPRLRIEMPLDWRLAQLIQDYIIDLERGYAEQFGPEEGWQRMQAQLSNSLARLKKRLGDARLQRLQRLQALAFAAHEWGDRQAHEAWLAPLLTEYYDPLYRYHLKRQQDAGAVELHVGDWESCREAAQQWLAEHAANRHGHARSGVPQPLA</sequence>
<dbReference type="PANTHER" id="PTHR30401:SF0">
    <property type="entry name" value="TRNA 2-SELENOURIDINE SYNTHASE"/>
    <property type="match status" value="1"/>
</dbReference>
<comment type="catalytic activity">
    <reaction evidence="2">
        <text>5-methylaminomethyl-2-(Se-phospho)selenouridine(34) in tRNA + H2O = 5-methylaminomethyl-2-selenouridine(34) in tRNA + phosphate</text>
        <dbReference type="Rhea" id="RHEA:60176"/>
        <dbReference type="Rhea" id="RHEA-COMP:10196"/>
        <dbReference type="Rhea" id="RHEA-COMP:15523"/>
        <dbReference type="ChEBI" id="CHEBI:15377"/>
        <dbReference type="ChEBI" id="CHEBI:43474"/>
        <dbReference type="ChEBI" id="CHEBI:82743"/>
        <dbReference type="ChEBI" id="CHEBI:143702"/>
    </reaction>
</comment>
<dbReference type="GO" id="GO:0016740">
    <property type="term" value="F:transferase activity"/>
    <property type="evidence" value="ECO:0007669"/>
    <property type="project" value="UniProtKB-KW"/>
</dbReference>
<name>A0ABT0SQ98_9GAMM</name>
<dbReference type="HAMAP" id="MF_01622">
    <property type="entry name" value="tRNA_sel_U_synth"/>
    <property type="match status" value="1"/>
</dbReference>
<comment type="similarity">
    <text evidence="2">Belongs to the SelU family.</text>
</comment>
<evidence type="ECO:0000256" key="1">
    <source>
        <dbReference type="ARBA" id="ARBA00023266"/>
    </source>
</evidence>
<dbReference type="Pfam" id="PF00581">
    <property type="entry name" value="Rhodanese"/>
    <property type="match status" value="1"/>
</dbReference>
<dbReference type="Proteomes" id="UP001165308">
    <property type="component" value="Unassembled WGS sequence"/>
</dbReference>
<accession>A0ABT0SQ98</accession>
<reference evidence="4" key="1">
    <citation type="submission" date="2022-05" db="EMBL/GenBank/DDBJ databases">
        <title>Halomonas geminus sp. nov. and Halomonas llamarensis sp. nov. isolated from high-altitude salars of the Atacama Desert.</title>
        <authorList>
            <person name="Hintersatz C."/>
            <person name="Rojas L.A."/>
            <person name="Wei T.-S."/>
            <person name="Kutschke S."/>
            <person name="Lehmann F."/>
            <person name="Jain R."/>
            <person name="Pollmann K."/>
        </authorList>
    </citation>
    <scope>NUCLEOTIDE SEQUENCE</scope>
    <source>
        <strain evidence="4">ATCHA</strain>
    </source>
</reference>
<dbReference type="NCBIfam" id="NF008751">
    <property type="entry name" value="PRK11784.1-3"/>
    <property type="match status" value="1"/>
</dbReference>
<dbReference type="InterPro" id="IPR058840">
    <property type="entry name" value="AAA_SelU"/>
</dbReference>
<dbReference type="PROSITE" id="PS50206">
    <property type="entry name" value="RHODANESE_3"/>
    <property type="match status" value="1"/>
</dbReference>
<dbReference type="SUPFAM" id="SSF52821">
    <property type="entry name" value="Rhodanese/Cell cycle control phosphatase"/>
    <property type="match status" value="1"/>
</dbReference>
<comment type="catalytic activity">
    <reaction evidence="2">
        <text>5-methylaminomethyl-S-(2E)-geranyl-thiouridine(34) in tRNA + selenophosphate + H(+) = 5-methylaminomethyl-2-(Se-phospho)selenouridine(34) in tRNA + (2E)-thiogeraniol</text>
        <dbReference type="Rhea" id="RHEA:60172"/>
        <dbReference type="Rhea" id="RHEA-COMP:14654"/>
        <dbReference type="Rhea" id="RHEA-COMP:15523"/>
        <dbReference type="ChEBI" id="CHEBI:15378"/>
        <dbReference type="ChEBI" id="CHEBI:16144"/>
        <dbReference type="ChEBI" id="CHEBI:140632"/>
        <dbReference type="ChEBI" id="CHEBI:143702"/>
        <dbReference type="ChEBI" id="CHEBI:143703"/>
    </reaction>
</comment>
<evidence type="ECO:0000256" key="2">
    <source>
        <dbReference type="HAMAP-Rule" id="MF_01622"/>
    </source>
</evidence>
<evidence type="ECO:0000313" key="4">
    <source>
        <dbReference type="EMBL" id="MCL7929630.1"/>
    </source>
</evidence>